<accession>A0ACC1SSY1</accession>
<comment type="caution">
    <text evidence="1">The sequence shown here is derived from an EMBL/GenBank/DDBJ whole genome shotgun (WGS) entry which is preliminary data.</text>
</comment>
<keyword evidence="2" id="KW-1185">Reference proteome</keyword>
<gene>
    <name evidence="1" type="ORF">NM208_g2269</name>
</gene>
<proteinExistence type="predicted"/>
<protein>
    <submittedName>
        <fullName evidence="1">Uncharacterized protein</fullName>
    </submittedName>
</protein>
<dbReference type="EMBL" id="JANRMS010000133">
    <property type="protein sequence ID" value="KAJ3545896.1"/>
    <property type="molecule type" value="Genomic_DNA"/>
</dbReference>
<reference evidence="1" key="1">
    <citation type="submission" date="2022-08" db="EMBL/GenBank/DDBJ databases">
        <title>Genome Sequence of Fusarium decemcellulare.</title>
        <authorList>
            <person name="Buettner E."/>
        </authorList>
    </citation>
    <scope>NUCLEOTIDE SEQUENCE</scope>
    <source>
        <strain evidence="1">Babe19</strain>
    </source>
</reference>
<sequence length="341" mass="37854">MPTTTAQYRSEMPSADDELERRRERGRRSQAAFRKRQAQANQALEDQNRHLINGIQRAVDAVRGDERPELLNVIFDLATTAGLDTTKPRPQKPVMHIEDEDITINAATGGFIHRSRDPVGSASSILSPAEPQRLDCCISWDPQHYRRVSLPPQDIIPYLGPGAKTFAGRLFWSVMEHAQSGCKDMHPDRSTIIKSGLGHSKATQNVKTSFIQRMVKARLEYKKTGSISPEHASAAENDLGMVLRDSIETDYRSRGKDPGLWLSCVAIEQRVEKIAGRSAFIALEKAAQEEGDSALQESLSAVKCRLFDTAVCFGDGPRWNVDVVDRLFLEPILQAVGPSHG</sequence>
<evidence type="ECO:0000313" key="1">
    <source>
        <dbReference type="EMBL" id="KAJ3545896.1"/>
    </source>
</evidence>
<dbReference type="Proteomes" id="UP001148629">
    <property type="component" value="Unassembled WGS sequence"/>
</dbReference>
<evidence type="ECO:0000313" key="2">
    <source>
        <dbReference type="Proteomes" id="UP001148629"/>
    </source>
</evidence>
<name>A0ACC1SSY1_9HYPO</name>
<organism evidence="1 2">
    <name type="scientific">Fusarium decemcellulare</name>
    <dbReference type="NCBI Taxonomy" id="57161"/>
    <lineage>
        <taxon>Eukaryota</taxon>
        <taxon>Fungi</taxon>
        <taxon>Dikarya</taxon>
        <taxon>Ascomycota</taxon>
        <taxon>Pezizomycotina</taxon>
        <taxon>Sordariomycetes</taxon>
        <taxon>Hypocreomycetidae</taxon>
        <taxon>Hypocreales</taxon>
        <taxon>Nectriaceae</taxon>
        <taxon>Fusarium</taxon>
        <taxon>Fusarium decemcellulare species complex</taxon>
    </lineage>
</organism>